<dbReference type="SUPFAM" id="SSF55729">
    <property type="entry name" value="Acyl-CoA N-acyltransferases (Nat)"/>
    <property type="match status" value="1"/>
</dbReference>
<dbReference type="InterPro" id="IPR016181">
    <property type="entry name" value="Acyl_CoA_acyltransferase"/>
</dbReference>
<comment type="caution">
    <text evidence="2">The sequence shown here is derived from an EMBL/GenBank/DDBJ whole genome shotgun (WGS) entry which is preliminary data.</text>
</comment>
<dbReference type="Proteomes" id="UP000290204">
    <property type="component" value="Unassembled WGS sequence"/>
</dbReference>
<sequence>MIYYQHFYPASIDPALLDVYLSKGWYRIQQMLITTDLITKENDFLAVFWLRYRLADYQHSNKSRKLLKAIADFSITIEPLQITDELEQLFTCYRSAINFDMSETIQGYLLGDKTESVFATKMISIRHEGKLIAAGCYDEGETTTMGILNMYDPAYKKYSLGKTLVLLKLDEAIQQHKTYFYPGYVSLHTPKFDYKLFPDLNATELYHRLNDAWIAYNSVDLLQLHEEMLRSFFRAQSK</sequence>
<dbReference type="OrthoDB" id="9782022at2"/>
<gene>
    <name evidence="2" type="ORF">ESA94_11110</name>
</gene>
<dbReference type="InterPro" id="IPR007472">
    <property type="entry name" value="N-end_Aminoacyl_Trfase_C"/>
</dbReference>
<dbReference type="EMBL" id="SDHW01000003">
    <property type="protein sequence ID" value="RXK59613.1"/>
    <property type="molecule type" value="Genomic_DNA"/>
</dbReference>
<evidence type="ECO:0000259" key="1">
    <source>
        <dbReference type="Pfam" id="PF04377"/>
    </source>
</evidence>
<organism evidence="2 3">
    <name type="scientific">Lacibacter luteus</name>
    <dbReference type="NCBI Taxonomy" id="2508719"/>
    <lineage>
        <taxon>Bacteria</taxon>
        <taxon>Pseudomonadati</taxon>
        <taxon>Bacteroidota</taxon>
        <taxon>Chitinophagia</taxon>
        <taxon>Chitinophagales</taxon>
        <taxon>Chitinophagaceae</taxon>
        <taxon>Lacibacter</taxon>
    </lineage>
</organism>
<reference evidence="2 3" key="1">
    <citation type="submission" date="2019-01" db="EMBL/GenBank/DDBJ databases">
        <title>Lacibacter sp. strain TTM-7.</title>
        <authorList>
            <person name="Chen W.-M."/>
        </authorList>
    </citation>
    <scope>NUCLEOTIDE SEQUENCE [LARGE SCALE GENOMIC DNA]</scope>
    <source>
        <strain evidence="2 3">TTM-7</strain>
    </source>
</reference>
<dbReference type="AlphaFoldDB" id="A0A4Q1CH31"/>
<accession>A0A4Q1CH31</accession>
<name>A0A4Q1CH31_9BACT</name>
<evidence type="ECO:0000313" key="3">
    <source>
        <dbReference type="Proteomes" id="UP000290204"/>
    </source>
</evidence>
<protein>
    <submittedName>
        <fullName evidence="2">Arginine-tRNA-protein transferase</fullName>
    </submittedName>
</protein>
<feature type="domain" description="N-end rule aminoacyl transferase C-terminal" evidence="1">
    <location>
        <begin position="88"/>
        <end position="195"/>
    </location>
</feature>
<keyword evidence="3" id="KW-1185">Reference proteome</keyword>
<dbReference type="GO" id="GO:0004057">
    <property type="term" value="F:arginyl-tRNA--protein transferase activity"/>
    <property type="evidence" value="ECO:0007669"/>
    <property type="project" value="InterPro"/>
</dbReference>
<dbReference type="Pfam" id="PF04377">
    <property type="entry name" value="ATE_C"/>
    <property type="match status" value="1"/>
</dbReference>
<dbReference type="RefSeq" id="WP_129130986.1">
    <property type="nucleotide sequence ID" value="NZ_SDHW01000003.1"/>
</dbReference>
<keyword evidence="2" id="KW-0808">Transferase</keyword>
<proteinExistence type="predicted"/>
<evidence type="ECO:0000313" key="2">
    <source>
        <dbReference type="EMBL" id="RXK59613.1"/>
    </source>
</evidence>